<organism evidence="1 2">
    <name type="scientific">Sphenostylis stenocarpa</name>
    <dbReference type="NCBI Taxonomy" id="92480"/>
    <lineage>
        <taxon>Eukaryota</taxon>
        <taxon>Viridiplantae</taxon>
        <taxon>Streptophyta</taxon>
        <taxon>Embryophyta</taxon>
        <taxon>Tracheophyta</taxon>
        <taxon>Spermatophyta</taxon>
        <taxon>Magnoliopsida</taxon>
        <taxon>eudicotyledons</taxon>
        <taxon>Gunneridae</taxon>
        <taxon>Pentapetalae</taxon>
        <taxon>rosids</taxon>
        <taxon>fabids</taxon>
        <taxon>Fabales</taxon>
        <taxon>Fabaceae</taxon>
        <taxon>Papilionoideae</taxon>
        <taxon>50 kb inversion clade</taxon>
        <taxon>NPAAA clade</taxon>
        <taxon>indigoferoid/millettioid clade</taxon>
        <taxon>Phaseoleae</taxon>
        <taxon>Sphenostylis</taxon>
    </lineage>
</organism>
<dbReference type="EMBL" id="OY731400">
    <property type="protein sequence ID" value="CAJ1944074.1"/>
    <property type="molecule type" value="Genomic_DNA"/>
</dbReference>
<sequence length="193" mass="21831">MAVAIFLEVLSRWSYVERTIAQLIGLNPGVTKPEIVDFIIETHRGKERHNSKGLITASKITKIDEVPNRGRQNANEESDILKDLAATVLISIWSTSLLTTQVCETLVDRTQHKKKKKKKKKVGEKVAERSTFSNLKEAIRKTLKKLKGKREKLEYIPEEARVEDSLSSSIRVVLASFVSIIWYVSQTEGVTLV</sequence>
<name>A0AA86SHH8_9FABA</name>
<dbReference type="Gramene" id="rna-AYBTSS11_LOCUS11714">
    <property type="protein sequence ID" value="CAJ1944074.1"/>
    <property type="gene ID" value="gene-AYBTSS11_LOCUS11714"/>
</dbReference>
<accession>A0AA86SHH8</accession>
<dbReference type="Proteomes" id="UP001189624">
    <property type="component" value="Chromosome 3"/>
</dbReference>
<proteinExistence type="predicted"/>
<evidence type="ECO:0000313" key="1">
    <source>
        <dbReference type="EMBL" id="CAJ1944074.1"/>
    </source>
</evidence>
<evidence type="ECO:0000313" key="2">
    <source>
        <dbReference type="Proteomes" id="UP001189624"/>
    </source>
</evidence>
<reference evidence="1" key="1">
    <citation type="submission" date="2023-10" db="EMBL/GenBank/DDBJ databases">
        <authorList>
            <person name="Domelevo Entfellner J.-B."/>
        </authorList>
    </citation>
    <scope>NUCLEOTIDE SEQUENCE</scope>
</reference>
<dbReference type="AlphaFoldDB" id="A0AA86SHH8"/>
<protein>
    <submittedName>
        <fullName evidence="1">Uncharacterized protein</fullName>
    </submittedName>
</protein>
<keyword evidence="2" id="KW-1185">Reference proteome</keyword>
<gene>
    <name evidence="1" type="ORF">AYBTSS11_LOCUS11714</name>
</gene>